<keyword evidence="4" id="KW-1185">Reference proteome</keyword>
<accession>A0A8J3M1Q7</accession>
<evidence type="ECO:0000256" key="2">
    <source>
        <dbReference type="SAM" id="SignalP"/>
    </source>
</evidence>
<reference evidence="3" key="2">
    <citation type="submission" date="2020-09" db="EMBL/GenBank/DDBJ databases">
        <authorList>
            <person name="Sun Q."/>
            <person name="Zhou Y."/>
        </authorList>
    </citation>
    <scope>NUCLEOTIDE SEQUENCE</scope>
    <source>
        <strain evidence="3">CGMCC 1.16548</strain>
    </source>
</reference>
<name>A0A8J3M1Q7_9MICO</name>
<dbReference type="AlphaFoldDB" id="A0A8J3M1Q7"/>
<dbReference type="Proteomes" id="UP000617531">
    <property type="component" value="Unassembled WGS sequence"/>
</dbReference>
<sequence length="269" mass="27106">MRIRSLAVTGLLAGALLLTGCGPATPEPSGTSSDPAATPDATPTEGALVPAELVLPDDALLGLVGILTAPNGATADLAVIVHASLPHMVPEAADAVAATAAWCAGEVDESVISGRGFTFTFVDVTVTPRDGDWPDDLSLLVLPVANPELGSTIVAGAGLRQVEEATDEVFADYVPHCQQPAVLDGAGAGTLYLGIPQDIAGANDNASFTAWALHDFGMTAVLPGDLGASDVEFSMCESEVTLLGEEFGAVIESWAEGFSSAGCFVGGAS</sequence>
<evidence type="ECO:0000313" key="4">
    <source>
        <dbReference type="Proteomes" id="UP000617531"/>
    </source>
</evidence>
<gene>
    <name evidence="3" type="ORF">GCM10011600_14870</name>
</gene>
<reference evidence="3" key="1">
    <citation type="journal article" date="2014" name="Int. J. Syst. Evol. Microbiol.">
        <title>Complete genome sequence of Corynebacterium casei LMG S-19264T (=DSM 44701T), isolated from a smear-ripened cheese.</title>
        <authorList>
            <consortium name="US DOE Joint Genome Institute (JGI-PGF)"/>
            <person name="Walter F."/>
            <person name="Albersmeier A."/>
            <person name="Kalinowski J."/>
            <person name="Ruckert C."/>
        </authorList>
    </citation>
    <scope>NUCLEOTIDE SEQUENCE</scope>
    <source>
        <strain evidence="3">CGMCC 1.16548</strain>
    </source>
</reference>
<dbReference type="RefSeq" id="WP_191282827.1">
    <property type="nucleotide sequence ID" value="NZ_BNAI01000002.1"/>
</dbReference>
<feature type="region of interest" description="Disordered" evidence="1">
    <location>
        <begin position="23"/>
        <end position="44"/>
    </location>
</feature>
<evidence type="ECO:0000313" key="3">
    <source>
        <dbReference type="EMBL" id="GHF14924.1"/>
    </source>
</evidence>
<feature type="signal peptide" evidence="2">
    <location>
        <begin position="1"/>
        <end position="26"/>
    </location>
</feature>
<protein>
    <submittedName>
        <fullName evidence="3">Uncharacterized protein</fullName>
    </submittedName>
</protein>
<dbReference type="EMBL" id="BNAI01000002">
    <property type="protein sequence ID" value="GHF14924.1"/>
    <property type="molecule type" value="Genomic_DNA"/>
</dbReference>
<keyword evidence="2" id="KW-0732">Signal</keyword>
<dbReference type="PROSITE" id="PS51257">
    <property type="entry name" value="PROKAR_LIPOPROTEIN"/>
    <property type="match status" value="1"/>
</dbReference>
<evidence type="ECO:0000256" key="1">
    <source>
        <dbReference type="SAM" id="MobiDB-lite"/>
    </source>
</evidence>
<comment type="caution">
    <text evidence="3">The sequence shown here is derived from an EMBL/GenBank/DDBJ whole genome shotgun (WGS) entry which is preliminary data.</text>
</comment>
<proteinExistence type="predicted"/>
<feature type="chain" id="PRO_5039014205" evidence="2">
    <location>
        <begin position="27"/>
        <end position="269"/>
    </location>
</feature>
<organism evidence="3 4">
    <name type="scientific">Pseudolysinimonas yzui</name>
    <dbReference type="NCBI Taxonomy" id="2708254"/>
    <lineage>
        <taxon>Bacteria</taxon>
        <taxon>Bacillati</taxon>
        <taxon>Actinomycetota</taxon>
        <taxon>Actinomycetes</taxon>
        <taxon>Micrococcales</taxon>
        <taxon>Microbacteriaceae</taxon>
        <taxon>Pseudolysinimonas</taxon>
    </lineage>
</organism>